<comment type="caution">
    <text evidence="1">The sequence shown here is derived from an EMBL/GenBank/DDBJ whole genome shotgun (WGS) entry which is preliminary data.</text>
</comment>
<gene>
    <name evidence="1" type="ORF">Pint_05221</name>
</gene>
<organism evidence="1 2">
    <name type="scientific">Pistacia integerrima</name>
    <dbReference type="NCBI Taxonomy" id="434235"/>
    <lineage>
        <taxon>Eukaryota</taxon>
        <taxon>Viridiplantae</taxon>
        <taxon>Streptophyta</taxon>
        <taxon>Embryophyta</taxon>
        <taxon>Tracheophyta</taxon>
        <taxon>Spermatophyta</taxon>
        <taxon>Magnoliopsida</taxon>
        <taxon>eudicotyledons</taxon>
        <taxon>Gunneridae</taxon>
        <taxon>Pentapetalae</taxon>
        <taxon>rosids</taxon>
        <taxon>malvids</taxon>
        <taxon>Sapindales</taxon>
        <taxon>Anacardiaceae</taxon>
        <taxon>Pistacia</taxon>
    </lineage>
</organism>
<dbReference type="EMBL" id="CM047738">
    <property type="protein sequence ID" value="KAJ0045063.1"/>
    <property type="molecule type" value="Genomic_DNA"/>
</dbReference>
<sequence>MDVLGVHHQIIKSKKHRNKRSKKGIKVVYISSPMKVNTCASNFRALVQELTGKDSDVDASASRFVENPNPNKLVDDQDAVGSDHLMGLLNMELVDDVFMPHREGSFLGMFTSNFFSDLPFQFNHPIRSFDSV</sequence>
<evidence type="ECO:0000313" key="1">
    <source>
        <dbReference type="EMBL" id="KAJ0045063.1"/>
    </source>
</evidence>
<name>A0ACC0Z405_9ROSI</name>
<reference evidence="2" key="1">
    <citation type="journal article" date="2023" name="G3 (Bethesda)">
        <title>Genome assembly and association tests identify interacting loci associated with vigor, precocity, and sex in interspecific pistachio rootstocks.</title>
        <authorList>
            <person name="Palmer W."/>
            <person name="Jacygrad E."/>
            <person name="Sagayaradj S."/>
            <person name="Cavanaugh K."/>
            <person name="Han R."/>
            <person name="Bertier L."/>
            <person name="Beede B."/>
            <person name="Kafkas S."/>
            <person name="Golino D."/>
            <person name="Preece J."/>
            <person name="Michelmore R."/>
        </authorList>
    </citation>
    <scope>NUCLEOTIDE SEQUENCE [LARGE SCALE GENOMIC DNA]</scope>
</reference>
<proteinExistence type="predicted"/>
<keyword evidence="2" id="KW-1185">Reference proteome</keyword>
<accession>A0ACC0Z405</accession>
<protein>
    <submittedName>
        <fullName evidence="1">Uncharacterized protein</fullName>
    </submittedName>
</protein>
<evidence type="ECO:0000313" key="2">
    <source>
        <dbReference type="Proteomes" id="UP001163603"/>
    </source>
</evidence>
<dbReference type="Proteomes" id="UP001163603">
    <property type="component" value="Chromosome 3"/>
</dbReference>